<reference evidence="1 2" key="1">
    <citation type="journal article" date="2013" name="Genome Announc.">
        <title>The Draft Genome Sequence of Sphingomonas paucimobilis Strain HER1398 (Proteobacteria), Host to the Giant PAU Phage, Indicates That It Is a Member of the Genus Sphingobacterium (Bacteroidetes).</title>
        <authorList>
            <person name="White R.A.III."/>
            <person name="Suttle C.A."/>
        </authorList>
    </citation>
    <scope>NUCLEOTIDE SEQUENCE [LARGE SCALE GENOMIC DNA]</scope>
    <source>
        <strain evidence="1 2">HER1398</strain>
    </source>
</reference>
<dbReference type="Pfam" id="PF13707">
    <property type="entry name" value="RloB"/>
    <property type="match status" value="1"/>
</dbReference>
<dbReference type="OrthoDB" id="9796523at2"/>
<comment type="caution">
    <text evidence="1">The sequence shown here is derived from an EMBL/GenBank/DDBJ whole genome shotgun (WGS) entry which is preliminary data.</text>
</comment>
<dbReference type="AlphaFoldDB" id="U2HPF3"/>
<dbReference type="Proteomes" id="UP000016584">
    <property type="component" value="Unassembled WGS sequence"/>
</dbReference>
<proteinExistence type="predicted"/>
<dbReference type="InterPro" id="IPR025591">
    <property type="entry name" value="RloB"/>
</dbReference>
<name>U2HPF3_9SPHI</name>
<dbReference type="PATRIC" id="fig|1346330.5.peg.4082"/>
<dbReference type="eggNOG" id="ENOG503350V">
    <property type="taxonomic scope" value="Bacteria"/>
</dbReference>
<organism evidence="1 2">
    <name type="scientific">Sphingobacterium paucimobilis HER1398</name>
    <dbReference type="NCBI Taxonomy" id="1346330"/>
    <lineage>
        <taxon>Bacteria</taxon>
        <taxon>Pseudomonadati</taxon>
        <taxon>Bacteroidota</taxon>
        <taxon>Sphingobacteriia</taxon>
        <taxon>Sphingobacteriales</taxon>
        <taxon>Sphingobacteriaceae</taxon>
        <taxon>Sphingobacterium</taxon>
    </lineage>
</organism>
<gene>
    <name evidence="1" type="ORF">M472_01095</name>
</gene>
<evidence type="ECO:0000313" key="1">
    <source>
        <dbReference type="EMBL" id="ERJ57352.1"/>
    </source>
</evidence>
<dbReference type="EMBL" id="ATDL01000022">
    <property type="protein sequence ID" value="ERJ57352.1"/>
    <property type="molecule type" value="Genomic_DNA"/>
</dbReference>
<dbReference type="RefSeq" id="WP_021072084.1">
    <property type="nucleotide sequence ID" value="NZ_ATDL01000022.1"/>
</dbReference>
<evidence type="ECO:0008006" key="3">
    <source>
        <dbReference type="Google" id="ProtNLM"/>
    </source>
</evidence>
<accession>U2HPF3</accession>
<protein>
    <recommendedName>
        <fullName evidence="3">RloB-like protein</fullName>
    </recommendedName>
</protein>
<sequence length="197" mass="23371">MKRRAVVYRRILILCEGFTEEIYAKSLRSAFLSRAMQRSVTVEVVRHKKNDPLNLIAEAKKRVKQANKEKAPYEDVWLFFDHDHSPHLTEVFSISKEEGYRLAFTAISLEFWFILHFEDCGRAFKDGEECLRYLKKLWPSYHKTKLNHFVELGSYLETALIRAAQLQKKYEDDNIKSEFNPFTSVHKLVAYFKELEK</sequence>
<evidence type="ECO:0000313" key="2">
    <source>
        <dbReference type="Proteomes" id="UP000016584"/>
    </source>
</evidence>
<dbReference type="STRING" id="1346330.M472_01095"/>
<keyword evidence="2" id="KW-1185">Reference proteome</keyword>